<sequence>GEPAGDRRRDSPYRQGPRPSRVYGAGGDRAGGEVLQGGRPEPHLPGHLRRPGPAGGGFVV</sequence>
<name>A0A6J4P3C8_9ACTN</name>
<evidence type="ECO:0000256" key="1">
    <source>
        <dbReference type="SAM" id="MobiDB-lite"/>
    </source>
</evidence>
<protein>
    <submittedName>
        <fullName evidence="2">Uncharacterized protein</fullName>
    </submittedName>
</protein>
<accession>A0A6J4P3C8</accession>
<feature type="non-terminal residue" evidence="2">
    <location>
        <position position="1"/>
    </location>
</feature>
<dbReference type="EMBL" id="CADCUV010000062">
    <property type="protein sequence ID" value="CAA9405030.1"/>
    <property type="molecule type" value="Genomic_DNA"/>
</dbReference>
<feature type="compositionally biased region" description="Basic and acidic residues" evidence="1">
    <location>
        <begin position="1"/>
        <end position="12"/>
    </location>
</feature>
<evidence type="ECO:0000313" key="2">
    <source>
        <dbReference type="EMBL" id="CAA9405030.1"/>
    </source>
</evidence>
<reference evidence="2" key="1">
    <citation type="submission" date="2020-02" db="EMBL/GenBank/DDBJ databases">
        <authorList>
            <person name="Meier V. D."/>
        </authorList>
    </citation>
    <scope>NUCLEOTIDE SEQUENCE</scope>
    <source>
        <strain evidence="2">AVDCRST_MAG22</strain>
    </source>
</reference>
<dbReference type="AlphaFoldDB" id="A0A6J4P3C8"/>
<proteinExistence type="predicted"/>
<organism evidence="2">
    <name type="scientific">uncultured Rubrobacteraceae bacterium</name>
    <dbReference type="NCBI Taxonomy" id="349277"/>
    <lineage>
        <taxon>Bacteria</taxon>
        <taxon>Bacillati</taxon>
        <taxon>Actinomycetota</taxon>
        <taxon>Rubrobacteria</taxon>
        <taxon>Rubrobacterales</taxon>
        <taxon>Rubrobacteraceae</taxon>
        <taxon>environmental samples</taxon>
    </lineage>
</organism>
<gene>
    <name evidence="2" type="ORF">AVDCRST_MAG22-1485</name>
</gene>
<feature type="non-terminal residue" evidence="2">
    <location>
        <position position="60"/>
    </location>
</feature>
<feature type="region of interest" description="Disordered" evidence="1">
    <location>
        <begin position="1"/>
        <end position="60"/>
    </location>
</feature>